<dbReference type="Pfam" id="PF25917">
    <property type="entry name" value="BSH_RND"/>
    <property type="match status" value="1"/>
</dbReference>
<reference evidence="2 3" key="1">
    <citation type="journal article" date="2011" name="Stand. Genomic Sci.">
        <title>Complete genome sequence of the gliding, heparinolytic Pedobacter saltans type strain (113).</title>
        <authorList>
            <person name="Liolios K."/>
            <person name="Sikorski J."/>
            <person name="Lu M."/>
            <person name="Nolan M."/>
            <person name="Lapidus A."/>
            <person name="Lucas S."/>
            <person name="Hammon N."/>
            <person name="Deshpande S."/>
            <person name="Cheng J.F."/>
            <person name="Tapia R."/>
            <person name="Han C."/>
            <person name="Goodwin L."/>
            <person name="Pitluck S."/>
            <person name="Huntemann M."/>
            <person name="Ivanova N."/>
            <person name="Pagani I."/>
            <person name="Mavromatis K."/>
            <person name="Ovchinikova G."/>
            <person name="Pati A."/>
            <person name="Chen A."/>
            <person name="Palaniappan K."/>
            <person name="Land M."/>
            <person name="Hauser L."/>
            <person name="Brambilla E.M."/>
            <person name="Kotsyurbenko O."/>
            <person name="Rohde M."/>
            <person name="Tindall B.J."/>
            <person name="Abt B."/>
            <person name="Goker M."/>
            <person name="Detter J.C."/>
            <person name="Woyke T."/>
            <person name="Bristow J."/>
            <person name="Eisen J.A."/>
            <person name="Markowitz V."/>
            <person name="Hugenholtz P."/>
            <person name="Klenk H.P."/>
            <person name="Kyrpides N.C."/>
        </authorList>
    </citation>
    <scope>NUCLEOTIDE SEQUENCE [LARGE SCALE GENOMIC DNA]</scope>
    <source>
        <strain evidence="3">ATCC 51119 / DSM 12145 / JCM 21818 / LMG 10337 / NBRC 100064 / NCIMB 13643</strain>
    </source>
</reference>
<dbReference type="AlphaFoldDB" id="F0SCZ2"/>
<dbReference type="PROSITE" id="PS51257">
    <property type="entry name" value="PROKAR_LIPOPROTEIN"/>
    <property type="match status" value="1"/>
</dbReference>
<protein>
    <submittedName>
        <fullName evidence="2">Secretion protein HlyD family protein</fullName>
    </submittedName>
</protein>
<organism evidence="2 3">
    <name type="scientific">Pseudopedobacter saltans (strain ATCC 51119 / DSM 12145 / JCM 21818 / CCUG 39354 / LMG 10337 / NBRC 100064 / NCIMB 13643)</name>
    <name type="common">Pedobacter saltans</name>
    <dbReference type="NCBI Taxonomy" id="762903"/>
    <lineage>
        <taxon>Bacteria</taxon>
        <taxon>Pseudomonadati</taxon>
        <taxon>Bacteroidota</taxon>
        <taxon>Sphingobacteriia</taxon>
        <taxon>Sphingobacteriales</taxon>
        <taxon>Sphingobacteriaceae</taxon>
        <taxon>Pseudopedobacter</taxon>
    </lineage>
</organism>
<dbReference type="Proteomes" id="UP000000310">
    <property type="component" value="Chromosome"/>
</dbReference>
<keyword evidence="3" id="KW-1185">Reference proteome</keyword>
<evidence type="ECO:0000313" key="3">
    <source>
        <dbReference type="Proteomes" id="UP000000310"/>
    </source>
</evidence>
<dbReference type="Gene3D" id="2.40.30.170">
    <property type="match status" value="1"/>
</dbReference>
<evidence type="ECO:0000259" key="1">
    <source>
        <dbReference type="Pfam" id="PF25917"/>
    </source>
</evidence>
<dbReference type="SUPFAM" id="SSF111369">
    <property type="entry name" value="HlyD-like secretion proteins"/>
    <property type="match status" value="1"/>
</dbReference>
<dbReference type="Gene3D" id="2.40.50.100">
    <property type="match status" value="1"/>
</dbReference>
<name>F0SCZ2_PSESL</name>
<dbReference type="eggNOG" id="COG0845">
    <property type="taxonomic scope" value="Bacteria"/>
</dbReference>
<proteinExistence type="predicted"/>
<dbReference type="InterPro" id="IPR058625">
    <property type="entry name" value="MdtA-like_BSH"/>
</dbReference>
<dbReference type="GO" id="GO:0015562">
    <property type="term" value="F:efflux transmembrane transporter activity"/>
    <property type="evidence" value="ECO:0007669"/>
    <property type="project" value="TreeGrafter"/>
</dbReference>
<dbReference type="EMBL" id="CP002545">
    <property type="protein sequence ID" value="ADY51749.1"/>
    <property type="molecule type" value="Genomic_DNA"/>
</dbReference>
<dbReference type="RefSeq" id="WP_013632248.1">
    <property type="nucleotide sequence ID" value="NC_015177.1"/>
</dbReference>
<evidence type="ECO:0000313" key="2">
    <source>
        <dbReference type="EMBL" id="ADY51749.1"/>
    </source>
</evidence>
<reference evidence="3" key="2">
    <citation type="submission" date="2011-02" db="EMBL/GenBank/DDBJ databases">
        <title>The complete genome of Pedobacter saltans DSM 12145.</title>
        <authorList>
            <consortium name="US DOE Joint Genome Institute (JGI-PGF)"/>
            <person name="Lucas S."/>
            <person name="Copeland A."/>
            <person name="Lapidus A."/>
            <person name="Bruce D."/>
            <person name="Goodwin L."/>
            <person name="Pitluck S."/>
            <person name="Kyrpides N."/>
            <person name="Mavromatis K."/>
            <person name="Pagani I."/>
            <person name="Ivanova N."/>
            <person name="Ovchinnikova G."/>
            <person name="Lu M."/>
            <person name="Detter J.C."/>
            <person name="Han C."/>
            <person name="Land M."/>
            <person name="Hauser L."/>
            <person name="Markowitz V."/>
            <person name="Cheng J.-F."/>
            <person name="Hugenholtz P."/>
            <person name="Woyke T."/>
            <person name="Wu D."/>
            <person name="Tindall B."/>
            <person name="Pomrenke H.G."/>
            <person name="Brambilla E."/>
            <person name="Klenk H.-P."/>
            <person name="Eisen J.A."/>
        </authorList>
    </citation>
    <scope>NUCLEOTIDE SEQUENCE [LARGE SCALE GENOMIC DNA]</scope>
    <source>
        <strain evidence="3">ATCC 51119 / DSM 12145 / JCM 21818 / LMG 10337 / NBRC 100064 / NCIMB 13643</strain>
    </source>
</reference>
<accession>F0SCZ2</accession>
<dbReference type="STRING" id="762903.Pedsa_1181"/>
<dbReference type="PANTHER" id="PTHR30469:SF33">
    <property type="entry name" value="SLR1207 PROTEIN"/>
    <property type="match status" value="1"/>
</dbReference>
<dbReference type="OrthoDB" id="9778236at2"/>
<dbReference type="HOGENOM" id="CLU_018816_6_3_10"/>
<feature type="domain" description="Multidrug resistance protein MdtA-like barrel-sandwich hybrid" evidence="1">
    <location>
        <begin position="36"/>
        <end position="218"/>
    </location>
</feature>
<dbReference type="GO" id="GO:1990281">
    <property type="term" value="C:efflux pump complex"/>
    <property type="evidence" value="ECO:0007669"/>
    <property type="project" value="TreeGrafter"/>
</dbReference>
<sequence length="315" mass="34879">MKISQYTFLGMAILFAACSTEDKRSDASGTFEADEVIVSAEATGKILSLNLEEGMNLRKGNVVGTIDPVPLELQKAQLEATIGTLHQKTMDVKPQVKLLKDQGEVLKAQLENAFSERIRLHNLIKADAATTKQLDDINLQIDVLKKQIEANQQQIKVQETITGTQNNTVLSEYTPLKKSVAQIDDQLSRTRIVNPVSGTVLTKYAMAGEVTAAGKALYKIADLSVITLRAYITETQLSQIKLNQKVKVLVDTDPKHYKTYPGVITMIADKAEFTPKTIQTKDERANLVYAIKVHVKNDGLLKIGMYGEIKFDMNQ</sequence>
<dbReference type="PANTHER" id="PTHR30469">
    <property type="entry name" value="MULTIDRUG RESISTANCE PROTEIN MDTA"/>
    <property type="match status" value="1"/>
</dbReference>
<dbReference type="KEGG" id="psn:Pedsa_1181"/>
<gene>
    <name evidence="2" type="ordered locus">Pedsa_1181</name>
</gene>